<comment type="caution">
    <text evidence="1">The sequence shown here is derived from an EMBL/GenBank/DDBJ whole genome shotgun (WGS) entry which is preliminary data.</text>
</comment>
<accession>A0A7W3MV53</accession>
<evidence type="ECO:0000313" key="2">
    <source>
        <dbReference type="Proteomes" id="UP000539313"/>
    </source>
</evidence>
<keyword evidence="2" id="KW-1185">Reference proteome</keyword>
<dbReference type="AlphaFoldDB" id="A0A7W3MV53"/>
<dbReference type="RefSeq" id="WP_182704487.1">
    <property type="nucleotide sequence ID" value="NZ_JACJII010000001.1"/>
</dbReference>
<gene>
    <name evidence="1" type="ORF">HNR21_001352</name>
</gene>
<dbReference type="NCBIfam" id="NF038083">
    <property type="entry name" value="CU044_5270_fam"/>
    <property type="match status" value="1"/>
</dbReference>
<dbReference type="InterPro" id="IPR047789">
    <property type="entry name" value="CU044_5270-like"/>
</dbReference>
<proteinExistence type="predicted"/>
<evidence type="ECO:0000313" key="1">
    <source>
        <dbReference type="EMBL" id="MBA9002470.1"/>
    </source>
</evidence>
<protein>
    <recommendedName>
        <fullName evidence="3">CU044_5270 family protein</fullName>
    </recommendedName>
</protein>
<organism evidence="1 2">
    <name type="scientific">Thermomonospora cellulosilytica</name>
    <dbReference type="NCBI Taxonomy" id="1411118"/>
    <lineage>
        <taxon>Bacteria</taxon>
        <taxon>Bacillati</taxon>
        <taxon>Actinomycetota</taxon>
        <taxon>Actinomycetes</taxon>
        <taxon>Streptosporangiales</taxon>
        <taxon>Thermomonosporaceae</taxon>
        <taxon>Thermomonospora</taxon>
    </lineage>
</organism>
<name>A0A7W3MV53_9ACTN</name>
<sequence>MKPHPTDDLVRAMARVDDASLAGYAGRPAARALLNDVMTVPEPPAVPTRRFRPPGLRLAVAGAAALAITAGVSVAVQTGGDAVPPGPVQPEIRLASAAETGRVLDRAAAAAESRPVTAPKAQQWVYTKMRLTTGARPGGAVAGGPYRTDEWELWRRADGKRFAAYKNGEIEVSHEMVSSVIAARYNPIPTDPAALLRKVGGDRPKGREMAYLTLITLLRDNVHPPATEATIFRAIKLIPGVTLLKDRVDAAGRPALALGLTTGWVHEEVLLDPQTYSYLGERAIAIKDRTLRSEGEPALRIPKGTLQRLMVRVTAKIVDKPGQRS</sequence>
<dbReference type="EMBL" id="JACJII010000001">
    <property type="protein sequence ID" value="MBA9002470.1"/>
    <property type="molecule type" value="Genomic_DNA"/>
</dbReference>
<evidence type="ECO:0008006" key="3">
    <source>
        <dbReference type="Google" id="ProtNLM"/>
    </source>
</evidence>
<dbReference type="Proteomes" id="UP000539313">
    <property type="component" value="Unassembled WGS sequence"/>
</dbReference>
<reference evidence="1 2" key="1">
    <citation type="submission" date="2020-08" db="EMBL/GenBank/DDBJ databases">
        <title>Sequencing the genomes of 1000 actinobacteria strains.</title>
        <authorList>
            <person name="Klenk H.-P."/>
        </authorList>
    </citation>
    <scope>NUCLEOTIDE SEQUENCE [LARGE SCALE GENOMIC DNA]</scope>
    <source>
        <strain evidence="1 2">DSM 45823</strain>
    </source>
</reference>